<feature type="region of interest" description="Disordered" evidence="2">
    <location>
        <begin position="1461"/>
        <end position="1481"/>
    </location>
</feature>
<dbReference type="PANTHER" id="PTHR28190:SF1">
    <property type="entry name" value="NUCLEAR MIGRATION PROTEIN NUM1"/>
    <property type="match status" value="1"/>
</dbReference>
<feature type="compositionally biased region" description="Low complexity" evidence="2">
    <location>
        <begin position="1514"/>
        <end position="1527"/>
    </location>
</feature>
<feature type="region of interest" description="Disordered" evidence="2">
    <location>
        <begin position="1414"/>
        <end position="1439"/>
    </location>
</feature>
<dbReference type="InterPro" id="IPR053005">
    <property type="entry name" value="Nuclear_Pos-Cytoskel_Interact"/>
</dbReference>
<feature type="coiled-coil region" evidence="1">
    <location>
        <begin position="44"/>
        <end position="88"/>
    </location>
</feature>
<dbReference type="RefSeq" id="XP_010758563.1">
    <property type="nucleotide sequence ID" value="XM_010760261.1"/>
</dbReference>
<dbReference type="GO" id="GO:0015631">
    <property type="term" value="F:tubulin binding"/>
    <property type="evidence" value="ECO:0007669"/>
    <property type="project" value="TreeGrafter"/>
</dbReference>
<keyword evidence="5" id="KW-1185">Reference proteome</keyword>
<dbReference type="GO" id="GO:0005938">
    <property type="term" value="C:cell cortex"/>
    <property type="evidence" value="ECO:0007669"/>
    <property type="project" value="InterPro"/>
</dbReference>
<dbReference type="VEuPathDB" id="FungiDB:PADG_02680"/>
<feature type="region of interest" description="Disordered" evidence="2">
    <location>
        <begin position="505"/>
        <end position="604"/>
    </location>
</feature>
<dbReference type="PROSITE" id="PS50003">
    <property type="entry name" value="PH_DOMAIN"/>
    <property type="match status" value="1"/>
</dbReference>
<evidence type="ECO:0000256" key="1">
    <source>
        <dbReference type="SAM" id="Coils"/>
    </source>
</evidence>
<gene>
    <name evidence="4" type="ORF">PADG_02680</name>
</gene>
<dbReference type="eggNOG" id="ENOG502QWQU">
    <property type="taxonomic scope" value="Eukaryota"/>
</dbReference>
<feature type="compositionally biased region" description="Polar residues" evidence="2">
    <location>
        <begin position="1389"/>
        <end position="1398"/>
    </location>
</feature>
<organism evidence="4 5">
    <name type="scientific">Paracoccidioides brasiliensis (strain Pb18)</name>
    <dbReference type="NCBI Taxonomy" id="502780"/>
    <lineage>
        <taxon>Eukaryota</taxon>
        <taxon>Fungi</taxon>
        <taxon>Dikarya</taxon>
        <taxon>Ascomycota</taxon>
        <taxon>Pezizomycotina</taxon>
        <taxon>Eurotiomycetes</taxon>
        <taxon>Eurotiomycetidae</taxon>
        <taxon>Onygenales</taxon>
        <taxon>Ajellomycetaceae</taxon>
        <taxon>Paracoccidioides</taxon>
    </lineage>
</organism>
<protein>
    <recommendedName>
        <fullName evidence="3">PH domain-containing protein</fullName>
    </recommendedName>
</protein>
<feature type="compositionally biased region" description="Polar residues" evidence="2">
    <location>
        <begin position="691"/>
        <end position="708"/>
    </location>
</feature>
<reference evidence="4 5" key="1">
    <citation type="journal article" date="2011" name="PLoS Genet.">
        <title>Comparative genomic analysis of human fungal pathogens causing paracoccidioidomycosis.</title>
        <authorList>
            <person name="Desjardins C.A."/>
            <person name="Champion M.D."/>
            <person name="Holder J.W."/>
            <person name="Muszewska A."/>
            <person name="Goldberg J."/>
            <person name="Bailao A.M."/>
            <person name="Brigido M.M."/>
            <person name="Ferreira M.E."/>
            <person name="Garcia A.M."/>
            <person name="Grynberg M."/>
            <person name="Gujja S."/>
            <person name="Heiman D.I."/>
            <person name="Henn M.R."/>
            <person name="Kodira C.D."/>
            <person name="Leon-Narvaez H."/>
            <person name="Longo L.V."/>
            <person name="Ma L.J."/>
            <person name="Malavazi I."/>
            <person name="Matsuo A.L."/>
            <person name="Morais F.V."/>
            <person name="Pereira M."/>
            <person name="Rodriguez-Brito S."/>
            <person name="Sakthikumar S."/>
            <person name="Salem-Izacc S.M."/>
            <person name="Sykes S.M."/>
            <person name="Teixeira M.M."/>
            <person name="Vallejo M.C."/>
            <person name="Walter M.E."/>
            <person name="Yandava C."/>
            <person name="Young S."/>
            <person name="Zeng Q."/>
            <person name="Zucker J."/>
            <person name="Felipe M.S."/>
            <person name="Goldman G.H."/>
            <person name="Haas B.J."/>
            <person name="McEwen J.G."/>
            <person name="Nino-Vega G."/>
            <person name="Puccia R."/>
            <person name="San-Blas G."/>
            <person name="Soares C.M."/>
            <person name="Birren B.W."/>
            <person name="Cuomo C.A."/>
        </authorList>
    </citation>
    <scope>NUCLEOTIDE SEQUENCE [LARGE SCALE GENOMIC DNA]</scope>
    <source>
        <strain evidence="4 5">Pb18</strain>
    </source>
</reference>
<dbReference type="InterPro" id="IPR001849">
    <property type="entry name" value="PH_domain"/>
</dbReference>
<dbReference type="SUPFAM" id="SSF50729">
    <property type="entry name" value="PH domain-like"/>
    <property type="match status" value="1"/>
</dbReference>
<dbReference type="GO" id="GO:0000226">
    <property type="term" value="P:microtubule cytoskeleton organization"/>
    <property type="evidence" value="ECO:0007669"/>
    <property type="project" value="TreeGrafter"/>
</dbReference>
<dbReference type="InParanoid" id="C1G675"/>
<dbReference type="EMBL" id="KN275959">
    <property type="protein sequence ID" value="EEH46582.1"/>
    <property type="molecule type" value="Genomic_DNA"/>
</dbReference>
<dbReference type="Proteomes" id="UP000001628">
    <property type="component" value="Unassembled WGS sequence"/>
</dbReference>
<dbReference type="GeneID" id="22582119"/>
<dbReference type="SMART" id="SM00233">
    <property type="entry name" value="PH"/>
    <property type="match status" value="1"/>
</dbReference>
<dbReference type="OrthoDB" id="2149224at2759"/>
<feature type="region of interest" description="Disordered" evidence="2">
    <location>
        <begin position="1360"/>
        <end position="1398"/>
    </location>
</feature>
<feature type="compositionally biased region" description="Polar residues" evidence="2">
    <location>
        <begin position="147"/>
        <end position="160"/>
    </location>
</feature>
<dbReference type="HOGENOM" id="CLU_001023_0_0_1"/>
<accession>C1G675</accession>
<dbReference type="OMA" id="LHHAHRM"/>
<keyword evidence="1" id="KW-0175">Coiled coil</keyword>
<proteinExistence type="predicted"/>
<feature type="region of interest" description="Disordered" evidence="2">
    <location>
        <begin position="1097"/>
        <end position="1204"/>
    </location>
</feature>
<feature type="compositionally biased region" description="Polar residues" evidence="2">
    <location>
        <begin position="1424"/>
        <end position="1434"/>
    </location>
</feature>
<evidence type="ECO:0000256" key="2">
    <source>
        <dbReference type="SAM" id="MobiDB-lite"/>
    </source>
</evidence>
<feature type="region of interest" description="Disordered" evidence="2">
    <location>
        <begin position="342"/>
        <end position="388"/>
    </location>
</feature>
<evidence type="ECO:0000259" key="3">
    <source>
        <dbReference type="PROSITE" id="PS50003"/>
    </source>
</evidence>
<name>C1G675_PARBD</name>
<feature type="region of interest" description="Disordered" evidence="2">
    <location>
        <begin position="1511"/>
        <end position="1533"/>
    </location>
</feature>
<feature type="region of interest" description="Disordered" evidence="2">
    <location>
        <begin position="1"/>
        <end position="27"/>
    </location>
</feature>
<feature type="region of interest" description="Disordered" evidence="2">
    <location>
        <begin position="678"/>
        <end position="715"/>
    </location>
</feature>
<feature type="compositionally biased region" description="Polar residues" evidence="2">
    <location>
        <begin position="15"/>
        <end position="27"/>
    </location>
</feature>
<dbReference type="GO" id="GO:0005739">
    <property type="term" value="C:mitochondrion"/>
    <property type="evidence" value="ECO:0007669"/>
    <property type="project" value="TreeGrafter"/>
</dbReference>
<feature type="compositionally biased region" description="Polar residues" evidence="2">
    <location>
        <begin position="1097"/>
        <end position="1107"/>
    </location>
</feature>
<feature type="compositionally biased region" description="Polar residues" evidence="2">
    <location>
        <begin position="540"/>
        <end position="554"/>
    </location>
</feature>
<feature type="compositionally biased region" description="Polar residues" evidence="2">
    <location>
        <begin position="1165"/>
        <end position="1185"/>
    </location>
</feature>
<dbReference type="PANTHER" id="PTHR28190">
    <property type="entry name" value="NUCLEAR MIGRATION PROTEIN NUM1"/>
    <property type="match status" value="1"/>
</dbReference>
<evidence type="ECO:0000313" key="5">
    <source>
        <dbReference type="Proteomes" id="UP000001628"/>
    </source>
</evidence>
<dbReference type="Gene3D" id="2.30.29.30">
    <property type="entry name" value="Pleckstrin-homology domain (PH domain)/Phosphotyrosine-binding domain (PTB)"/>
    <property type="match status" value="1"/>
</dbReference>
<dbReference type="KEGG" id="pbn:PADG_02680"/>
<dbReference type="CDD" id="cd13365">
    <property type="entry name" value="PH_PLC_plant-like"/>
    <property type="match status" value="1"/>
</dbReference>
<dbReference type="GO" id="GO:0032065">
    <property type="term" value="P:maintenance of protein location in cell cortex"/>
    <property type="evidence" value="ECO:0007669"/>
    <property type="project" value="InterPro"/>
</dbReference>
<dbReference type="GO" id="GO:0005543">
    <property type="term" value="F:phospholipid binding"/>
    <property type="evidence" value="ECO:0007669"/>
    <property type="project" value="InterPro"/>
</dbReference>
<feature type="region of interest" description="Disordered" evidence="2">
    <location>
        <begin position="434"/>
        <end position="454"/>
    </location>
</feature>
<feature type="domain" description="PH" evidence="3">
    <location>
        <begin position="1239"/>
        <end position="1351"/>
    </location>
</feature>
<evidence type="ECO:0000313" key="4">
    <source>
        <dbReference type="EMBL" id="EEH46582.1"/>
    </source>
</evidence>
<feature type="compositionally biased region" description="Polar residues" evidence="2">
    <location>
        <begin position="1116"/>
        <end position="1126"/>
    </location>
</feature>
<dbReference type="InterPro" id="IPR024774">
    <property type="entry name" value="PH_dom-Mcp5-type"/>
</dbReference>
<dbReference type="InterPro" id="IPR011993">
    <property type="entry name" value="PH-like_dom_sf"/>
</dbReference>
<sequence length="1533" mass="169132">MEDPFISDPAPASSLLPQQRESHRYSSFGSQLFTLNASSPSQVKRALEAHLAETERRLQDASKLGTALVQQQKELSDKLKEIEHQQDEGEIGPDLRRKLADLEKEYNEIGRETARVSLGPKPRLVPADEEAQGSLSLDGRTLGSPAVLSSQATSSPTKVTVPSRRQRNQQSSRVHDIEFATEISTSLLAQVRQLQGLLVDREETIKAINLEKSRLELEAEAFTQRLRTLDESEQRYKDENWNLETQIQELLASAKEASVREARLTTNLNAATAENATAQRKLDELKQVNEKLIEDNTATQKTYDSELHVLRRIVHVGDTERNILQQKVDELTNQNQELAKAVAAKIRQHEAEGVNDIAPRDNDDEMDEGTPEHSPPPSPNKATPRHGHLESETLKSSLYHAHRMIQNLKNNIHREKTEKMELKRMLQEARDEVEQRRVETHAPSSANKRQRVKQDVFKKPARPEMLGARRGFAEIEIGEPDWEEHTVEASPTRKFSGRLNTFLSSARSRSDSVDASDAYQTTNETEDAFETANERETATESEAFQTGAESLGGNTSEEELTETESRSGPATGVRSKKPTGQSMTKPGDRTSFMSTSSTSDEDFGVDYERTPIQALQPQRYRLKMTRVRERRGRTSGDSMAPVCSNLSAQNSPATSVSQAHPPIIPSGQSLFAELEDQLNGPDSGSDIGTPRYSTTVSQTSTPNISRFNDQCRPSEASSTYSITRVMVDSGMMTDSWQPSQTTPDVVASLTPVEAETTHTKIATESGDATEFVDSATQYTPRKSSAVDIGDLSVALDTPPKTIWDVPVTEKQRQVQSDMPESPILTPLLPLELHISPILSEETMPVAPTINKEQPLQPIPQLDMSSITYEETYPVPALVKAITPPSLVFSPIQTETTEPLEPSLSKAVKKPTQQLKISPIFTAETEPVEPQVLRGVVAQTKLFDAETSSKRPNTAVDVNEISGHSIVGFNSVDVGTDPIFLISSTVDKSVGSANIGEDEKEEDIAAPFANNIFSQIMHSSVTPQPAQPVPHIPVATIENSVQTILTATQIDQLLIERSSRRTAAPSVEAGTDGKQLQALVEGASGSLSTPKARLLPSTLQKDTSQPPQTAVKRPGSACSQRRGSITSYPPLPPDHKQAIAAASQRRSLDVPSSGTMGPPLVPASAFRTNAQSRTRTPNDQASSMKNGVTPRAHTRRSSQISRRSSVSSFASELDVRFNMNNGGYPFQSGTDPRMIQAITQTMIGEFLWKYTRRTGRPDLSSNTRHQRYFWVHPYTRTLYWSDQDPQSAGKSQRKAKSVAIEAVRVVNDDNPYPPGLHRKSLEIITPGRIVKLTASTSQRHETWFNALSYLLLRTAGEETADRGDNLTQDDVDEFNPSLHGSSRPGGSRMSIASRTSRNARTYSVQYPEPTLTVKQPAMSGRASPALSSGRNSTSRVDVRHGSVSRLSTMFRTSVISGTLSSRRSRYDRASEGIDNSNAAERDSAENLRRLIEQQEMEADLLENVRACCDGKHDVSSLSRTSRYSSRASRLPHNH</sequence>
<feature type="region of interest" description="Disordered" evidence="2">
    <location>
        <begin position="119"/>
        <end position="173"/>
    </location>
</feature>
<dbReference type="Pfam" id="PF12814">
    <property type="entry name" value="Mcp5_PH"/>
    <property type="match status" value="1"/>
</dbReference>
<dbReference type="STRING" id="502780.C1G675"/>